<feature type="binding site" evidence="2">
    <location>
        <begin position="240"/>
        <end position="247"/>
    </location>
    <ligand>
        <name>ATP</name>
        <dbReference type="ChEBI" id="CHEBI:30616"/>
    </ligand>
</feature>
<evidence type="ECO:0000256" key="2">
    <source>
        <dbReference type="PIRSR" id="PIRSR640198-2"/>
    </source>
</evidence>
<evidence type="ECO:0000256" key="1">
    <source>
        <dbReference type="PIRSR" id="PIRSR640198-1"/>
    </source>
</evidence>
<evidence type="ECO:0000259" key="3">
    <source>
        <dbReference type="PROSITE" id="PS51459"/>
    </source>
</evidence>
<keyword evidence="2" id="KW-0067">ATP-binding</keyword>
<keyword evidence="2" id="KW-0547">Nucleotide-binding</keyword>
<dbReference type="PANTHER" id="PTHR13504:SF38">
    <property type="entry name" value="FIDO DOMAIN-CONTAINING PROTEIN"/>
    <property type="match status" value="1"/>
</dbReference>
<proteinExistence type="predicted"/>
<dbReference type="AlphaFoldDB" id="A0A6B1DUV4"/>
<gene>
    <name evidence="4" type="ORF">F4Y08_10905</name>
</gene>
<dbReference type="PANTHER" id="PTHR13504">
    <property type="entry name" value="FIDO DOMAIN-CONTAINING PROTEIN DDB_G0283145"/>
    <property type="match status" value="1"/>
</dbReference>
<feature type="domain" description="Fido" evidence="3">
    <location>
        <begin position="140"/>
        <end position="293"/>
    </location>
</feature>
<name>A0A6B1DUV4_9CHLR</name>
<dbReference type="GO" id="GO:0005524">
    <property type="term" value="F:ATP binding"/>
    <property type="evidence" value="ECO:0007669"/>
    <property type="project" value="UniProtKB-KW"/>
</dbReference>
<sequence length="334" mass="38896">MELQSPRPRRGEREKERETRYTNWRGIQPLATVDLERGFDYENDWNRRFRTLRADPAAREGIREGLERLERSMAIETGVIEGLYDPDHGVTQTLLREGFRAEHVRRQGVDVEPEHLVTVLDDHMAAAEMVYAFIREDRPITKHAMRELHAQITAHQETHNAVDMLGRRVQRRLRRGVWKDFPNNPTRPDGTVHLYAPPEQVDPQLDLLLDLYGAYEPAQHPLLTGAWMHHRFIQVHPFADGNGRTGRVLLNWHLVRNGWPPILVHRQDRNAYLYAMQQADADDLSVLTDFLIAMARKSIRVVMADFPVEERMGVLGPDDPDYVYRKEDGWRNGV</sequence>
<dbReference type="InterPro" id="IPR036597">
    <property type="entry name" value="Fido-like_dom_sf"/>
</dbReference>
<dbReference type="PROSITE" id="PS51459">
    <property type="entry name" value="FIDO"/>
    <property type="match status" value="1"/>
</dbReference>
<dbReference type="EMBL" id="VXPY01000078">
    <property type="protein sequence ID" value="MYD90827.1"/>
    <property type="molecule type" value="Genomic_DNA"/>
</dbReference>
<dbReference type="Gene3D" id="1.10.3290.10">
    <property type="entry name" value="Fido-like domain"/>
    <property type="match status" value="1"/>
</dbReference>
<organism evidence="4">
    <name type="scientific">Caldilineaceae bacterium SB0662_bin_9</name>
    <dbReference type="NCBI Taxonomy" id="2605258"/>
    <lineage>
        <taxon>Bacteria</taxon>
        <taxon>Bacillati</taxon>
        <taxon>Chloroflexota</taxon>
        <taxon>Caldilineae</taxon>
        <taxon>Caldilineales</taxon>
        <taxon>Caldilineaceae</taxon>
    </lineage>
</organism>
<feature type="active site" evidence="1">
    <location>
        <position position="236"/>
    </location>
</feature>
<protein>
    <submittedName>
        <fullName evidence="4">Fic family protein</fullName>
    </submittedName>
</protein>
<dbReference type="Pfam" id="PF02661">
    <property type="entry name" value="Fic"/>
    <property type="match status" value="1"/>
</dbReference>
<dbReference type="InterPro" id="IPR040198">
    <property type="entry name" value="Fido_containing"/>
</dbReference>
<evidence type="ECO:0000313" key="4">
    <source>
        <dbReference type="EMBL" id="MYD90827.1"/>
    </source>
</evidence>
<dbReference type="SUPFAM" id="SSF140931">
    <property type="entry name" value="Fic-like"/>
    <property type="match status" value="1"/>
</dbReference>
<reference evidence="4" key="1">
    <citation type="submission" date="2019-09" db="EMBL/GenBank/DDBJ databases">
        <title>Characterisation of the sponge microbiome using genome-centric metagenomics.</title>
        <authorList>
            <person name="Engelberts J.P."/>
            <person name="Robbins S.J."/>
            <person name="De Goeij J.M."/>
            <person name="Aranda M."/>
            <person name="Bell S.C."/>
            <person name="Webster N.S."/>
        </authorList>
    </citation>
    <scope>NUCLEOTIDE SEQUENCE</scope>
    <source>
        <strain evidence="4">SB0662_bin_9</strain>
    </source>
</reference>
<comment type="caution">
    <text evidence="4">The sequence shown here is derived from an EMBL/GenBank/DDBJ whole genome shotgun (WGS) entry which is preliminary data.</text>
</comment>
<dbReference type="InterPro" id="IPR003812">
    <property type="entry name" value="Fido"/>
</dbReference>
<accession>A0A6B1DUV4</accession>